<evidence type="ECO:0000313" key="2">
    <source>
        <dbReference type="EMBL" id="MCH96494.1"/>
    </source>
</evidence>
<evidence type="ECO:0000313" key="3">
    <source>
        <dbReference type="Proteomes" id="UP000265520"/>
    </source>
</evidence>
<organism evidence="2 3">
    <name type="scientific">Trifolium medium</name>
    <dbReference type="NCBI Taxonomy" id="97028"/>
    <lineage>
        <taxon>Eukaryota</taxon>
        <taxon>Viridiplantae</taxon>
        <taxon>Streptophyta</taxon>
        <taxon>Embryophyta</taxon>
        <taxon>Tracheophyta</taxon>
        <taxon>Spermatophyta</taxon>
        <taxon>Magnoliopsida</taxon>
        <taxon>eudicotyledons</taxon>
        <taxon>Gunneridae</taxon>
        <taxon>Pentapetalae</taxon>
        <taxon>rosids</taxon>
        <taxon>fabids</taxon>
        <taxon>Fabales</taxon>
        <taxon>Fabaceae</taxon>
        <taxon>Papilionoideae</taxon>
        <taxon>50 kb inversion clade</taxon>
        <taxon>NPAAA clade</taxon>
        <taxon>Hologalegina</taxon>
        <taxon>IRL clade</taxon>
        <taxon>Trifolieae</taxon>
        <taxon>Trifolium</taxon>
    </lineage>
</organism>
<feature type="compositionally biased region" description="Polar residues" evidence="1">
    <location>
        <begin position="11"/>
        <end position="22"/>
    </location>
</feature>
<reference evidence="2 3" key="1">
    <citation type="journal article" date="2018" name="Front. Plant Sci.">
        <title>Red Clover (Trifolium pratense) and Zigzag Clover (T. medium) - A Picture of Genomic Similarities and Differences.</title>
        <authorList>
            <person name="Dluhosova J."/>
            <person name="Istvanek J."/>
            <person name="Nedelnik J."/>
            <person name="Repkova J."/>
        </authorList>
    </citation>
    <scope>NUCLEOTIDE SEQUENCE [LARGE SCALE GENOMIC DNA]</scope>
    <source>
        <strain evidence="3">cv. 10/8</strain>
        <tissue evidence="2">Leaf</tissue>
    </source>
</reference>
<feature type="region of interest" description="Disordered" evidence="1">
    <location>
        <begin position="124"/>
        <end position="150"/>
    </location>
</feature>
<dbReference type="Proteomes" id="UP000265520">
    <property type="component" value="Unassembled WGS sequence"/>
</dbReference>
<accession>A0A392ND64</accession>
<dbReference type="AlphaFoldDB" id="A0A392ND64"/>
<feature type="region of interest" description="Disordered" evidence="1">
    <location>
        <begin position="1"/>
        <end position="51"/>
    </location>
</feature>
<protein>
    <submittedName>
        <fullName evidence="2">Uncharacterized protein</fullName>
    </submittedName>
</protein>
<comment type="caution">
    <text evidence="2">The sequence shown here is derived from an EMBL/GenBank/DDBJ whole genome shotgun (WGS) entry which is preliminary data.</text>
</comment>
<name>A0A392ND64_9FABA</name>
<evidence type="ECO:0000256" key="1">
    <source>
        <dbReference type="SAM" id="MobiDB-lite"/>
    </source>
</evidence>
<gene>
    <name evidence="2" type="ORF">A2U01_0017481</name>
</gene>
<dbReference type="EMBL" id="LXQA010032469">
    <property type="protein sequence ID" value="MCH96494.1"/>
    <property type="molecule type" value="Genomic_DNA"/>
</dbReference>
<feature type="non-terminal residue" evidence="2">
    <location>
        <position position="150"/>
    </location>
</feature>
<sequence>MDTEADAGISKSFNDNVHNLQAQIPPISSPHNQSHPETNDDIDPALLNPINVIHPPQVSGLPNISSDTDIDTVTDAVKLATEIHKNKTNEVTSLLNQLHETQPQTQSQQSSPLQILEQHLHGELPLSPEPTCHIISEPQNTTTEAEKIQE</sequence>
<keyword evidence="3" id="KW-1185">Reference proteome</keyword>
<proteinExistence type="predicted"/>